<evidence type="ECO:0000256" key="1">
    <source>
        <dbReference type="ARBA" id="ARBA00018370"/>
    </source>
</evidence>
<name>A0A1H2TB03_9RHOB</name>
<keyword evidence="8" id="KW-1185">Reference proteome</keyword>
<organism evidence="7 8">
    <name type="scientific">Albimonas donghaensis</name>
    <dbReference type="NCBI Taxonomy" id="356660"/>
    <lineage>
        <taxon>Bacteria</taxon>
        <taxon>Pseudomonadati</taxon>
        <taxon>Pseudomonadota</taxon>
        <taxon>Alphaproteobacteria</taxon>
        <taxon>Rhodobacterales</taxon>
        <taxon>Paracoccaceae</taxon>
        <taxon>Albimonas</taxon>
    </lineage>
</organism>
<dbReference type="PROSITE" id="PS50198">
    <property type="entry name" value="PPIC_PPIASE_2"/>
    <property type="match status" value="1"/>
</dbReference>
<dbReference type="Proteomes" id="UP000199118">
    <property type="component" value="Unassembled WGS sequence"/>
</dbReference>
<dbReference type="Gene3D" id="3.10.50.40">
    <property type="match status" value="1"/>
</dbReference>
<dbReference type="InterPro" id="IPR046357">
    <property type="entry name" value="PPIase_dom_sf"/>
</dbReference>
<dbReference type="AlphaFoldDB" id="A0A1H2TB03"/>
<feature type="domain" description="PpiC" evidence="6">
    <location>
        <begin position="207"/>
        <end position="303"/>
    </location>
</feature>
<evidence type="ECO:0000256" key="4">
    <source>
        <dbReference type="ARBA" id="ARBA00031484"/>
    </source>
</evidence>
<keyword evidence="5" id="KW-0697">Rotamase</keyword>
<dbReference type="InterPro" id="IPR050280">
    <property type="entry name" value="OMP_Chaperone_SurA"/>
</dbReference>
<evidence type="ECO:0000313" key="7">
    <source>
        <dbReference type="EMBL" id="SDW41126.1"/>
    </source>
</evidence>
<gene>
    <name evidence="7" type="ORF">SAMN05444336_101942</name>
</gene>
<dbReference type="SUPFAM" id="SSF54534">
    <property type="entry name" value="FKBP-like"/>
    <property type="match status" value="1"/>
</dbReference>
<dbReference type="Pfam" id="PF00639">
    <property type="entry name" value="Rotamase"/>
    <property type="match status" value="1"/>
</dbReference>
<proteinExistence type="predicted"/>
<protein>
    <recommendedName>
        <fullName evidence="1">Parvulin-like PPIase</fullName>
    </recommendedName>
    <alternativeName>
        <fullName evidence="3">Peptidyl-prolyl cis-trans isomerase plp</fullName>
    </alternativeName>
    <alternativeName>
        <fullName evidence="4">Rotamase plp</fullName>
    </alternativeName>
</protein>
<dbReference type="InterPro" id="IPR027304">
    <property type="entry name" value="Trigger_fact/SurA_dom_sf"/>
</dbReference>
<dbReference type="InterPro" id="IPR000297">
    <property type="entry name" value="PPIase_PpiC"/>
</dbReference>
<dbReference type="EMBL" id="FNMZ01000001">
    <property type="protein sequence ID" value="SDW41126.1"/>
    <property type="molecule type" value="Genomic_DNA"/>
</dbReference>
<dbReference type="GO" id="GO:0003755">
    <property type="term" value="F:peptidyl-prolyl cis-trans isomerase activity"/>
    <property type="evidence" value="ECO:0007669"/>
    <property type="project" value="UniProtKB-KW"/>
</dbReference>
<dbReference type="SUPFAM" id="SSF109998">
    <property type="entry name" value="Triger factor/SurA peptide-binding domain-like"/>
    <property type="match status" value="1"/>
</dbReference>
<accession>A0A1H2TB03</accession>
<dbReference type="Gene3D" id="1.10.4030.10">
    <property type="entry name" value="Porin chaperone SurA, peptide-binding domain"/>
    <property type="match status" value="1"/>
</dbReference>
<sequence length="348" mass="37817">MTPIQIRPAGRRLPMARRGLRRSSGMGAETARRVARGLGSGALGLALALAAAAPALHPARAAAQSQANAFEAAAFVDGKAITNFDVQQRARLLRMSGVRDEIDLEIGLESMIDERLKRAAASAAGIEIDPQEVQDGLGRFAQAQGAATPAALEAKLRRAGVSLVVAREFIETELLWSALIRRDYQPTVDLGPGEVEDQIKALGLDKTVEFSLGEIAMALGANPEQVQERARQIVAEVRGGGDFQAAAKRWGQTQSAPRGGMVGWAPAAQLPPQLSQMLERMQPGEVTDPIPVPRGVVILKLVDRRETPREMTDEDRERVRVQLLEQRLSRLAEGRLQELRARAYVERR</sequence>
<keyword evidence="2" id="KW-0732">Signal</keyword>
<dbReference type="PANTHER" id="PTHR47637:SF1">
    <property type="entry name" value="CHAPERONE SURA"/>
    <property type="match status" value="1"/>
</dbReference>
<keyword evidence="5 7" id="KW-0413">Isomerase</keyword>
<dbReference type="STRING" id="356660.SAMN05444336_101942"/>
<reference evidence="7 8" key="1">
    <citation type="submission" date="2016-10" db="EMBL/GenBank/DDBJ databases">
        <authorList>
            <person name="de Groot N.N."/>
        </authorList>
    </citation>
    <scope>NUCLEOTIDE SEQUENCE [LARGE SCALE GENOMIC DNA]</scope>
    <source>
        <strain evidence="7 8">DSM 17890</strain>
    </source>
</reference>
<evidence type="ECO:0000259" key="6">
    <source>
        <dbReference type="PROSITE" id="PS50198"/>
    </source>
</evidence>
<evidence type="ECO:0000256" key="5">
    <source>
        <dbReference type="PROSITE-ProRule" id="PRU00278"/>
    </source>
</evidence>
<evidence type="ECO:0000256" key="2">
    <source>
        <dbReference type="ARBA" id="ARBA00022729"/>
    </source>
</evidence>
<dbReference type="PANTHER" id="PTHR47637">
    <property type="entry name" value="CHAPERONE SURA"/>
    <property type="match status" value="1"/>
</dbReference>
<evidence type="ECO:0000313" key="8">
    <source>
        <dbReference type="Proteomes" id="UP000199118"/>
    </source>
</evidence>
<dbReference type="OrthoDB" id="9791746at2"/>
<evidence type="ECO:0000256" key="3">
    <source>
        <dbReference type="ARBA" id="ARBA00030642"/>
    </source>
</evidence>
<dbReference type="RefSeq" id="WP_092679933.1">
    <property type="nucleotide sequence ID" value="NZ_FNMZ01000001.1"/>
</dbReference>